<name>A0A6G0W373_APHCR</name>
<organism evidence="1 2">
    <name type="scientific">Aphis craccivora</name>
    <name type="common">Cowpea aphid</name>
    <dbReference type="NCBI Taxonomy" id="307492"/>
    <lineage>
        <taxon>Eukaryota</taxon>
        <taxon>Metazoa</taxon>
        <taxon>Ecdysozoa</taxon>
        <taxon>Arthropoda</taxon>
        <taxon>Hexapoda</taxon>
        <taxon>Insecta</taxon>
        <taxon>Pterygota</taxon>
        <taxon>Neoptera</taxon>
        <taxon>Paraneoptera</taxon>
        <taxon>Hemiptera</taxon>
        <taxon>Sternorrhyncha</taxon>
        <taxon>Aphidomorpha</taxon>
        <taxon>Aphidoidea</taxon>
        <taxon>Aphididae</taxon>
        <taxon>Aphidini</taxon>
        <taxon>Aphis</taxon>
        <taxon>Aphis</taxon>
    </lineage>
</organism>
<comment type="caution">
    <text evidence="1">The sequence shown here is derived from an EMBL/GenBank/DDBJ whole genome shotgun (WGS) entry which is preliminary data.</text>
</comment>
<reference evidence="1 2" key="1">
    <citation type="submission" date="2019-08" db="EMBL/GenBank/DDBJ databases">
        <title>Whole genome of Aphis craccivora.</title>
        <authorList>
            <person name="Voronova N.V."/>
            <person name="Shulinski R.S."/>
            <person name="Bandarenka Y.V."/>
            <person name="Zhorov D.G."/>
            <person name="Warner D."/>
        </authorList>
    </citation>
    <scope>NUCLEOTIDE SEQUENCE [LARGE SCALE GENOMIC DNA]</scope>
    <source>
        <strain evidence="1">180601</strain>
        <tissue evidence="1">Whole Body</tissue>
    </source>
</reference>
<proteinExistence type="predicted"/>
<feature type="non-terminal residue" evidence="1">
    <location>
        <position position="81"/>
    </location>
</feature>
<dbReference type="AlphaFoldDB" id="A0A6G0W373"/>
<evidence type="ECO:0000313" key="1">
    <source>
        <dbReference type="EMBL" id="KAF0720979.1"/>
    </source>
</evidence>
<evidence type="ECO:0000313" key="2">
    <source>
        <dbReference type="Proteomes" id="UP000478052"/>
    </source>
</evidence>
<protein>
    <submittedName>
        <fullName evidence="1">Uncharacterized protein</fullName>
    </submittedName>
</protein>
<keyword evidence="2" id="KW-1185">Reference proteome</keyword>
<dbReference type="Proteomes" id="UP000478052">
    <property type="component" value="Unassembled WGS sequence"/>
</dbReference>
<dbReference type="EMBL" id="VUJU01009343">
    <property type="protein sequence ID" value="KAF0720979.1"/>
    <property type="molecule type" value="Genomic_DNA"/>
</dbReference>
<gene>
    <name evidence="1" type="ORF">FWK35_00037734</name>
</gene>
<sequence length="81" mass="9412">MSMNVCLELPKHVRISESVVQIHANRVLNVGISSLLVFEKFPFWAVLARRAKTLERFYSRTRHVRISESIVQIHANRVLNV</sequence>
<accession>A0A6G0W373</accession>